<name>A0A1F8ASS2_9BACT</name>
<reference evidence="2 3" key="1">
    <citation type="journal article" date="2016" name="Nat. Commun.">
        <title>Thousands of microbial genomes shed light on interconnected biogeochemical processes in an aquifer system.</title>
        <authorList>
            <person name="Anantharaman K."/>
            <person name="Brown C.T."/>
            <person name="Hug L.A."/>
            <person name="Sharon I."/>
            <person name="Castelle C.J."/>
            <person name="Probst A.J."/>
            <person name="Thomas B.C."/>
            <person name="Singh A."/>
            <person name="Wilkins M.J."/>
            <person name="Karaoz U."/>
            <person name="Brodie E.L."/>
            <person name="Williams K.H."/>
            <person name="Hubbard S.S."/>
            <person name="Banfield J.F."/>
        </authorList>
    </citation>
    <scope>NUCLEOTIDE SEQUENCE [LARGE SCALE GENOMIC DNA]</scope>
</reference>
<dbReference type="EMBL" id="MGGW01000013">
    <property type="protein sequence ID" value="OGM54549.1"/>
    <property type="molecule type" value="Genomic_DNA"/>
</dbReference>
<gene>
    <name evidence="2" type="ORF">A3E44_06065</name>
</gene>
<dbReference type="AlphaFoldDB" id="A0A1F8ASS2"/>
<evidence type="ECO:0000313" key="2">
    <source>
        <dbReference type="EMBL" id="OGM54549.1"/>
    </source>
</evidence>
<sequence>MKMAKRTRRQKEEVNYDFLVRWKPAVKGEKQTTKSKAITSPSKPNNVKTSAIPRLAVSHKRELLKSLLLASLILCLELMLYLVRLRGGR</sequence>
<accession>A0A1F8ASS2</accession>
<protein>
    <submittedName>
        <fullName evidence="2">Uncharacterized protein</fullName>
    </submittedName>
</protein>
<comment type="caution">
    <text evidence="2">The sequence shown here is derived from an EMBL/GenBank/DDBJ whole genome shotgun (WGS) entry which is preliminary data.</text>
</comment>
<feature type="transmembrane region" description="Helical" evidence="1">
    <location>
        <begin position="63"/>
        <end position="83"/>
    </location>
</feature>
<keyword evidence="1" id="KW-1133">Transmembrane helix</keyword>
<organism evidence="2 3">
    <name type="scientific">Candidatus Woesebacteria bacterium RIFCSPHIGHO2_12_FULL_41_24</name>
    <dbReference type="NCBI Taxonomy" id="1802510"/>
    <lineage>
        <taxon>Bacteria</taxon>
        <taxon>Candidatus Woeseibacteriota</taxon>
    </lineage>
</organism>
<dbReference type="Proteomes" id="UP000178603">
    <property type="component" value="Unassembled WGS sequence"/>
</dbReference>
<keyword evidence="1" id="KW-0472">Membrane</keyword>
<keyword evidence="1" id="KW-0812">Transmembrane</keyword>
<proteinExistence type="predicted"/>
<evidence type="ECO:0000313" key="3">
    <source>
        <dbReference type="Proteomes" id="UP000178603"/>
    </source>
</evidence>
<evidence type="ECO:0000256" key="1">
    <source>
        <dbReference type="SAM" id="Phobius"/>
    </source>
</evidence>